<accession>A0A831JX15</accession>
<protein>
    <submittedName>
        <fullName evidence="1">Class I SAM-dependent methyltransferase</fullName>
    </submittedName>
</protein>
<sequence>MFQILNPYKPLQEKLQLDADLPYTEHWSAAADFLTLLAEYCLQKKPATVLECSSGLSTLVLARCCQLNQYGKVTSLENGAEFVSDTQARLQQLKLNDYASVVHTPLEKYQLAETSFDWYSLKDMPDIRIDLLVIDGPPGFIQHHSRYPALPLLQQQLGSNCTIFLDDAARDEEKEIIALWLEKYPGLKHRYIDTERGCSILQFESV</sequence>
<keyword evidence="1" id="KW-0808">Transferase</keyword>
<dbReference type="Gene3D" id="3.40.50.150">
    <property type="entry name" value="Vaccinia Virus protein VP39"/>
    <property type="match status" value="1"/>
</dbReference>
<comment type="caution">
    <text evidence="1">The sequence shown here is derived from an EMBL/GenBank/DDBJ whole genome shotgun (WGS) entry which is preliminary data.</text>
</comment>
<dbReference type="GO" id="GO:0008168">
    <property type="term" value="F:methyltransferase activity"/>
    <property type="evidence" value="ECO:0007669"/>
    <property type="project" value="UniProtKB-KW"/>
</dbReference>
<gene>
    <name evidence="1" type="ORF">ENG92_02520</name>
</gene>
<dbReference type="SUPFAM" id="SSF53335">
    <property type="entry name" value="S-adenosyl-L-methionine-dependent methyltransferases"/>
    <property type="match status" value="1"/>
</dbReference>
<organism evidence="1">
    <name type="scientific">Thiolapillus brandeum</name>
    <dbReference type="NCBI Taxonomy" id="1076588"/>
    <lineage>
        <taxon>Bacteria</taxon>
        <taxon>Pseudomonadati</taxon>
        <taxon>Pseudomonadota</taxon>
        <taxon>Gammaproteobacteria</taxon>
        <taxon>Chromatiales</taxon>
        <taxon>Sedimenticolaceae</taxon>
        <taxon>Thiolapillus</taxon>
    </lineage>
</organism>
<evidence type="ECO:0000313" key="1">
    <source>
        <dbReference type="EMBL" id="HDK37875.1"/>
    </source>
</evidence>
<dbReference type="AlphaFoldDB" id="A0A831JX15"/>
<dbReference type="InterPro" id="IPR029063">
    <property type="entry name" value="SAM-dependent_MTases_sf"/>
</dbReference>
<dbReference type="Pfam" id="PF13578">
    <property type="entry name" value="Methyltransf_24"/>
    <property type="match status" value="1"/>
</dbReference>
<keyword evidence="1" id="KW-0489">Methyltransferase</keyword>
<proteinExistence type="predicted"/>
<dbReference type="Proteomes" id="UP000885822">
    <property type="component" value="Unassembled WGS sequence"/>
</dbReference>
<reference evidence="1" key="1">
    <citation type="journal article" date="2020" name="mSystems">
        <title>Genome- and Community-Level Interaction Insights into Carbon Utilization and Element Cycling Functions of Hydrothermarchaeota in Hydrothermal Sediment.</title>
        <authorList>
            <person name="Zhou Z."/>
            <person name="Liu Y."/>
            <person name="Xu W."/>
            <person name="Pan J."/>
            <person name="Luo Z.H."/>
            <person name="Li M."/>
        </authorList>
    </citation>
    <scope>NUCLEOTIDE SEQUENCE [LARGE SCALE GENOMIC DNA]</scope>
    <source>
        <strain evidence="1">HyVt-26</strain>
    </source>
</reference>
<name>A0A831JX15_9GAMM</name>
<dbReference type="GO" id="GO:0032259">
    <property type="term" value="P:methylation"/>
    <property type="evidence" value="ECO:0007669"/>
    <property type="project" value="UniProtKB-KW"/>
</dbReference>
<dbReference type="EMBL" id="DRCV01000113">
    <property type="protein sequence ID" value="HDK37875.1"/>
    <property type="molecule type" value="Genomic_DNA"/>
</dbReference>